<evidence type="ECO:0000313" key="7">
    <source>
        <dbReference type="Proteomes" id="UP001407405"/>
    </source>
</evidence>
<keyword evidence="3" id="KW-0238">DNA-binding</keyword>
<protein>
    <submittedName>
        <fullName evidence="6">LysR family transcriptional regulator</fullName>
    </submittedName>
</protein>
<dbReference type="Gene3D" id="3.40.190.10">
    <property type="entry name" value="Periplasmic binding protein-like II"/>
    <property type="match status" value="2"/>
</dbReference>
<dbReference type="Pfam" id="PF03466">
    <property type="entry name" value="LysR_substrate"/>
    <property type="match status" value="1"/>
</dbReference>
<keyword evidence="7" id="KW-1185">Reference proteome</keyword>
<proteinExistence type="inferred from homology"/>
<keyword evidence="4" id="KW-0804">Transcription</keyword>
<dbReference type="InterPro" id="IPR036388">
    <property type="entry name" value="WH-like_DNA-bd_sf"/>
</dbReference>
<reference evidence="6 7" key="1">
    <citation type="submission" date="2024-04" db="EMBL/GenBank/DDBJ databases">
        <title>Genome sequencing and metabolic network reconstruction of aminoacids and betaine degradation by Anoxynatronum sibiricum.</title>
        <authorList>
            <person name="Detkova E.N."/>
            <person name="Boltjanskaja Y.V."/>
            <person name="Mardanov A.V."/>
            <person name="Kevbrin V."/>
        </authorList>
    </citation>
    <scope>NUCLEOTIDE SEQUENCE [LARGE SCALE GENOMIC DNA]</scope>
    <source>
        <strain evidence="6 7">Z-7981</strain>
    </source>
</reference>
<dbReference type="InterPro" id="IPR036390">
    <property type="entry name" value="WH_DNA-bd_sf"/>
</dbReference>
<evidence type="ECO:0000256" key="3">
    <source>
        <dbReference type="ARBA" id="ARBA00023125"/>
    </source>
</evidence>
<comment type="caution">
    <text evidence="6">The sequence shown here is derived from an EMBL/GenBank/DDBJ whole genome shotgun (WGS) entry which is preliminary data.</text>
</comment>
<evidence type="ECO:0000259" key="5">
    <source>
        <dbReference type="PROSITE" id="PS50931"/>
    </source>
</evidence>
<comment type="similarity">
    <text evidence="1">Belongs to the LysR transcriptional regulatory family.</text>
</comment>
<dbReference type="CDD" id="cd08414">
    <property type="entry name" value="PBP2_LTTR_aromatics_like"/>
    <property type="match status" value="1"/>
</dbReference>
<dbReference type="SUPFAM" id="SSF53850">
    <property type="entry name" value="Periplasmic binding protein-like II"/>
    <property type="match status" value="1"/>
</dbReference>
<dbReference type="PRINTS" id="PR00039">
    <property type="entry name" value="HTHLYSR"/>
</dbReference>
<dbReference type="Pfam" id="PF00126">
    <property type="entry name" value="HTH_1"/>
    <property type="match status" value="1"/>
</dbReference>
<evidence type="ECO:0000256" key="2">
    <source>
        <dbReference type="ARBA" id="ARBA00023015"/>
    </source>
</evidence>
<gene>
    <name evidence="6" type="ORF">AAIG11_01820</name>
</gene>
<keyword evidence="2" id="KW-0805">Transcription regulation</keyword>
<evidence type="ECO:0000256" key="4">
    <source>
        <dbReference type="ARBA" id="ARBA00023163"/>
    </source>
</evidence>
<evidence type="ECO:0000256" key="1">
    <source>
        <dbReference type="ARBA" id="ARBA00009437"/>
    </source>
</evidence>
<accession>A0ABU9VPW2</accession>
<feature type="domain" description="HTH lysR-type" evidence="5">
    <location>
        <begin position="1"/>
        <end position="58"/>
    </location>
</feature>
<dbReference type="RefSeq" id="WP_343184573.1">
    <property type="nucleotide sequence ID" value="NZ_JBCITM010000001.1"/>
</dbReference>
<name>A0ABU9VPW2_9CLOT</name>
<dbReference type="InterPro" id="IPR005119">
    <property type="entry name" value="LysR_subst-bd"/>
</dbReference>
<dbReference type="PROSITE" id="PS50931">
    <property type="entry name" value="HTH_LYSR"/>
    <property type="match status" value="1"/>
</dbReference>
<sequence length="297" mass="33700">MEIRQLKYFAAVAEYLNFTEASRHLYVAQSAVSQQVAELENQLGVKLFWRNKRTVRLTSAGEVLLKETIFLLSRLEEAAEKTKRADSGLIGRLRIGFLGYTERFILPSLVRRFRHKYPHIDLELEQYHHGDLIERLNNEELDIGFTFSFGVESIGSLNRICVHHETMSVVLHEDHPAAQEEVINLADLATEPFVVLNRRESPQGYHQTLQICSTYGFAPNIAHEPRLLQTALMLVDAGMGIAVLPTSAKLQASKSLRFIQLDEHQGSHELVVAWKKNTANPSISLFLEEMAVEKPVV</sequence>
<dbReference type="SUPFAM" id="SSF46785">
    <property type="entry name" value="Winged helix' DNA-binding domain"/>
    <property type="match status" value="1"/>
</dbReference>
<dbReference type="PANTHER" id="PTHR30346">
    <property type="entry name" value="TRANSCRIPTIONAL DUAL REGULATOR HCAR-RELATED"/>
    <property type="match status" value="1"/>
</dbReference>
<dbReference type="PANTHER" id="PTHR30346:SF28">
    <property type="entry name" value="HTH-TYPE TRANSCRIPTIONAL REGULATOR CYNR"/>
    <property type="match status" value="1"/>
</dbReference>
<dbReference type="Proteomes" id="UP001407405">
    <property type="component" value="Unassembled WGS sequence"/>
</dbReference>
<organism evidence="6 7">
    <name type="scientific">Anoxynatronum sibiricum</name>
    <dbReference type="NCBI Taxonomy" id="210623"/>
    <lineage>
        <taxon>Bacteria</taxon>
        <taxon>Bacillati</taxon>
        <taxon>Bacillota</taxon>
        <taxon>Clostridia</taxon>
        <taxon>Eubacteriales</taxon>
        <taxon>Clostridiaceae</taxon>
        <taxon>Anoxynatronum</taxon>
    </lineage>
</organism>
<dbReference type="Gene3D" id="1.10.10.10">
    <property type="entry name" value="Winged helix-like DNA-binding domain superfamily/Winged helix DNA-binding domain"/>
    <property type="match status" value="1"/>
</dbReference>
<dbReference type="InterPro" id="IPR000847">
    <property type="entry name" value="LysR_HTH_N"/>
</dbReference>
<evidence type="ECO:0000313" key="6">
    <source>
        <dbReference type="EMBL" id="MEN1759200.1"/>
    </source>
</evidence>
<dbReference type="EMBL" id="JBCITM010000001">
    <property type="protein sequence ID" value="MEN1759200.1"/>
    <property type="molecule type" value="Genomic_DNA"/>
</dbReference>